<dbReference type="EMBL" id="AP022606">
    <property type="protein sequence ID" value="BBZ13639.1"/>
    <property type="molecule type" value="Genomic_DNA"/>
</dbReference>
<reference evidence="2 5" key="2">
    <citation type="journal article" date="2019" name="Emerg. Microbes Infect.">
        <title>Comprehensive subspecies identification of 175 nontuberculous mycobacteria species based on 7547 genomic profiles.</title>
        <authorList>
            <person name="Matsumoto Y."/>
            <person name="Kinjo T."/>
            <person name="Motooka D."/>
            <person name="Nabeya D."/>
            <person name="Jung N."/>
            <person name="Uechi K."/>
            <person name="Horii T."/>
            <person name="Iida T."/>
            <person name="Fujita J."/>
            <person name="Nakamura S."/>
        </authorList>
    </citation>
    <scope>NUCLEOTIDE SEQUENCE [LARGE SCALE GENOMIC DNA]</scope>
    <source>
        <strain evidence="2 5">JCM 12687</strain>
    </source>
</reference>
<sequence length="160" mass="17505">MTPAKDSQALDVFGAIVEFMTPEDDRQFCVMRVVMPPGTMVPLHSHEDFGDFYVVAGRYEVLVQNDGSMDWRDTQAGDYIRVPGDVVHALRNISEEPAVNLVITTARMGSFFREVGRPAGSPPPTAQDLARFAEIAGRYGYRLATPEENAAVGIPSTLTA</sequence>
<dbReference type="Gene3D" id="2.60.120.10">
    <property type="entry name" value="Jelly Rolls"/>
    <property type="match status" value="1"/>
</dbReference>
<protein>
    <submittedName>
        <fullName evidence="3">Cupin</fullName>
    </submittedName>
</protein>
<dbReference type="OrthoDB" id="9798709at2"/>
<evidence type="ECO:0000313" key="2">
    <source>
        <dbReference type="EMBL" id="BBZ13639.1"/>
    </source>
</evidence>
<dbReference type="Pfam" id="PF07883">
    <property type="entry name" value="Cupin_2"/>
    <property type="match status" value="1"/>
</dbReference>
<dbReference type="EMBL" id="MVHM01000008">
    <property type="protein sequence ID" value="ORA36758.1"/>
    <property type="molecule type" value="Genomic_DNA"/>
</dbReference>
<dbReference type="InterPro" id="IPR013096">
    <property type="entry name" value="Cupin_2"/>
</dbReference>
<dbReference type="PANTHER" id="PTHR36440:SF1">
    <property type="entry name" value="PUTATIVE (AFU_ORTHOLOGUE AFUA_8G07350)-RELATED"/>
    <property type="match status" value="1"/>
</dbReference>
<dbReference type="InterPro" id="IPR053146">
    <property type="entry name" value="QDO-like"/>
</dbReference>
<dbReference type="Proteomes" id="UP000467379">
    <property type="component" value="Chromosome"/>
</dbReference>
<dbReference type="SUPFAM" id="SSF51182">
    <property type="entry name" value="RmlC-like cupins"/>
    <property type="match status" value="1"/>
</dbReference>
<evidence type="ECO:0000313" key="5">
    <source>
        <dbReference type="Proteomes" id="UP000467379"/>
    </source>
</evidence>
<reference evidence="2" key="3">
    <citation type="submission" date="2020-02" db="EMBL/GenBank/DDBJ databases">
        <authorList>
            <person name="Matsumoto Y."/>
            <person name="Motooka D."/>
            <person name="Nakamura S."/>
        </authorList>
    </citation>
    <scope>NUCLEOTIDE SEQUENCE</scope>
    <source>
        <strain evidence="2">JCM 12687</strain>
    </source>
</reference>
<dbReference type="InterPro" id="IPR011051">
    <property type="entry name" value="RmlC_Cupin_sf"/>
</dbReference>
<dbReference type="RefSeq" id="WP_083132030.1">
    <property type="nucleotide sequence ID" value="NZ_AP022606.1"/>
</dbReference>
<dbReference type="Proteomes" id="UP000192441">
    <property type="component" value="Unassembled WGS sequence"/>
</dbReference>
<organism evidence="3 4">
    <name type="scientific">Mycobacterium branderi</name>
    <dbReference type="NCBI Taxonomy" id="43348"/>
    <lineage>
        <taxon>Bacteria</taxon>
        <taxon>Bacillati</taxon>
        <taxon>Actinomycetota</taxon>
        <taxon>Actinomycetes</taxon>
        <taxon>Mycobacteriales</taxon>
        <taxon>Mycobacteriaceae</taxon>
        <taxon>Mycobacterium</taxon>
    </lineage>
</organism>
<dbReference type="AlphaFoldDB" id="A0A7I7W7T7"/>
<keyword evidence="5" id="KW-1185">Reference proteome</keyword>
<dbReference type="PANTHER" id="PTHR36440">
    <property type="entry name" value="PUTATIVE (AFU_ORTHOLOGUE AFUA_8G07350)-RELATED"/>
    <property type="match status" value="1"/>
</dbReference>
<evidence type="ECO:0000313" key="3">
    <source>
        <dbReference type="EMBL" id="ORA36758.1"/>
    </source>
</evidence>
<name>A0A7I7W7T7_9MYCO</name>
<dbReference type="InterPro" id="IPR014710">
    <property type="entry name" value="RmlC-like_jellyroll"/>
</dbReference>
<evidence type="ECO:0000313" key="4">
    <source>
        <dbReference type="Proteomes" id="UP000192441"/>
    </source>
</evidence>
<accession>A0A7I7W7T7</accession>
<proteinExistence type="predicted"/>
<evidence type="ECO:0000259" key="1">
    <source>
        <dbReference type="Pfam" id="PF07883"/>
    </source>
</evidence>
<feature type="domain" description="Cupin type-2" evidence="1">
    <location>
        <begin position="32"/>
        <end position="103"/>
    </location>
</feature>
<gene>
    <name evidence="3" type="ORF">BST20_13990</name>
    <name evidence="2" type="ORF">MBRA_38340</name>
</gene>
<reference evidence="3 4" key="1">
    <citation type="submission" date="2016-12" db="EMBL/GenBank/DDBJ databases">
        <title>The new phylogeny of genus Mycobacterium.</title>
        <authorList>
            <person name="Tortoli E."/>
            <person name="Trovato A."/>
            <person name="Cirillo D.M."/>
        </authorList>
    </citation>
    <scope>NUCLEOTIDE SEQUENCE [LARGE SCALE GENOMIC DNA]</scope>
    <source>
        <strain evidence="3 4">DSM 44624</strain>
    </source>
</reference>